<keyword evidence="1" id="KW-0472">Membrane</keyword>
<proteinExistence type="predicted"/>
<protein>
    <submittedName>
        <fullName evidence="2">Putative ABC transporter permease</fullName>
    </submittedName>
</protein>
<feature type="transmembrane region" description="Helical" evidence="1">
    <location>
        <begin position="129"/>
        <end position="147"/>
    </location>
</feature>
<feature type="transmembrane region" description="Helical" evidence="1">
    <location>
        <begin position="101"/>
        <end position="123"/>
    </location>
</feature>
<organism evidence="2 3">
    <name type="scientific">Dysosmobacter welbionis</name>
    <dbReference type="NCBI Taxonomy" id="2093857"/>
    <lineage>
        <taxon>Bacteria</taxon>
        <taxon>Bacillati</taxon>
        <taxon>Bacillota</taxon>
        <taxon>Clostridia</taxon>
        <taxon>Eubacteriales</taxon>
        <taxon>Oscillospiraceae</taxon>
        <taxon>Dysosmobacter</taxon>
    </lineage>
</organism>
<dbReference type="InterPro" id="IPR010540">
    <property type="entry name" value="CmpB_TMEM229"/>
</dbReference>
<dbReference type="Pfam" id="PF06541">
    <property type="entry name" value="ABC_trans_CmpB"/>
    <property type="match status" value="1"/>
</dbReference>
<keyword evidence="1" id="KW-0812">Transmembrane</keyword>
<feature type="transmembrane region" description="Helical" evidence="1">
    <location>
        <begin position="168"/>
        <end position="189"/>
    </location>
</feature>
<keyword evidence="1" id="KW-1133">Transmembrane helix</keyword>
<accession>A0A4D7AND5</accession>
<dbReference type="AlphaFoldDB" id="A0A4D7AND5"/>
<feature type="transmembrane region" description="Helical" evidence="1">
    <location>
        <begin position="68"/>
        <end position="89"/>
    </location>
</feature>
<evidence type="ECO:0000256" key="1">
    <source>
        <dbReference type="SAM" id="Phobius"/>
    </source>
</evidence>
<dbReference type="Proteomes" id="UP000298642">
    <property type="component" value="Chromosome"/>
</dbReference>
<gene>
    <name evidence="2" type="ORF">EIO64_12305</name>
</gene>
<reference evidence="3" key="1">
    <citation type="submission" date="2018-12" db="EMBL/GenBank/DDBJ databases">
        <title>Dusodibacter welbiota gen. nov., sp. nov., isolated from human faeces and emended description of the Oscillibacter genus.</title>
        <authorList>
            <person name="Le Roy T."/>
            <person name="Van der Smissen P."/>
            <person name="Delzenne N."/>
            <person name="Muccioli G."/>
            <person name="Collet J.F."/>
            <person name="Cani P.D."/>
        </authorList>
    </citation>
    <scope>NUCLEOTIDE SEQUENCE [LARGE SCALE GENOMIC DNA]</scope>
    <source>
        <strain evidence="3">J115</strain>
    </source>
</reference>
<feature type="transmembrane region" description="Helical" evidence="1">
    <location>
        <begin position="209"/>
        <end position="229"/>
    </location>
</feature>
<keyword evidence="3" id="KW-1185">Reference proteome</keyword>
<evidence type="ECO:0000313" key="2">
    <source>
        <dbReference type="EMBL" id="QCI61044.1"/>
    </source>
</evidence>
<name>A0A4D7AND5_9FIRM</name>
<evidence type="ECO:0000313" key="3">
    <source>
        <dbReference type="Proteomes" id="UP000298642"/>
    </source>
</evidence>
<dbReference type="KEGG" id="obj:EIO64_12305"/>
<dbReference type="EMBL" id="CP034413">
    <property type="protein sequence ID" value="QCI61044.1"/>
    <property type="molecule type" value="Genomic_DNA"/>
</dbReference>
<sequence>MLEDASSCLRQAHQWASDKADELTTRLREGQESSQRKGLFRRAPANSVIDLEEEQADSFASGVNFYKVALICIAGSFAGVVVEILWCLFRNGYIESRSGLVYGPFNPVYGIGAVVMTLALYRYRNRSSSISFFGGAVVGSVIEYLLSWGQETLFGSTSWDYSRMPFNLDGRICLLYSLFWGILGVLWIKSLYPRVAQVILKIPNRFGKVLTWVLTIFMVFDCAMSLLAVDRWSERVRGETPVSAVDVFFDEHFPDSRMERIYANMEFGTNPA</sequence>